<accession>A0A918DJN8</accession>
<comment type="caution">
    <text evidence="3">The sequence shown here is derived from an EMBL/GenBank/DDBJ whole genome shotgun (WGS) entry which is preliminary data.</text>
</comment>
<evidence type="ECO:0000313" key="4">
    <source>
        <dbReference type="Proteomes" id="UP000606935"/>
    </source>
</evidence>
<keyword evidence="1" id="KW-0732">Signal</keyword>
<dbReference type="AlphaFoldDB" id="A0A918DJN8"/>
<evidence type="ECO:0000313" key="3">
    <source>
        <dbReference type="EMBL" id="GGO68059.1"/>
    </source>
</evidence>
<evidence type="ECO:0000259" key="2">
    <source>
        <dbReference type="Pfam" id="PF07589"/>
    </source>
</evidence>
<proteinExistence type="predicted"/>
<organism evidence="3 4">
    <name type="scientific">Bowmanella pacifica</name>
    <dbReference type="NCBI Taxonomy" id="502051"/>
    <lineage>
        <taxon>Bacteria</taxon>
        <taxon>Pseudomonadati</taxon>
        <taxon>Pseudomonadota</taxon>
        <taxon>Gammaproteobacteria</taxon>
        <taxon>Alteromonadales</taxon>
        <taxon>Alteromonadaceae</taxon>
        <taxon>Bowmanella</taxon>
    </lineage>
</organism>
<protein>
    <recommendedName>
        <fullName evidence="2">Ice-binding protein C-terminal domain-containing protein</fullName>
    </recommendedName>
</protein>
<feature type="domain" description="Ice-binding protein C-terminal" evidence="2">
    <location>
        <begin position="175"/>
        <end position="197"/>
    </location>
</feature>
<feature type="chain" id="PRO_5038124371" description="Ice-binding protein C-terminal domain-containing protein" evidence="1">
    <location>
        <begin position="24"/>
        <end position="201"/>
    </location>
</feature>
<keyword evidence="4" id="KW-1185">Reference proteome</keyword>
<gene>
    <name evidence="3" type="ORF">GCM10010982_16090</name>
</gene>
<evidence type="ECO:0000256" key="1">
    <source>
        <dbReference type="SAM" id="SignalP"/>
    </source>
</evidence>
<dbReference type="Pfam" id="PF07589">
    <property type="entry name" value="PEP-CTERM"/>
    <property type="match status" value="1"/>
</dbReference>
<reference evidence="3" key="2">
    <citation type="submission" date="2020-09" db="EMBL/GenBank/DDBJ databases">
        <authorList>
            <person name="Sun Q."/>
            <person name="Zhou Y."/>
        </authorList>
    </citation>
    <scope>NUCLEOTIDE SEQUENCE</scope>
    <source>
        <strain evidence="3">CGMCC 1.7086</strain>
    </source>
</reference>
<feature type="signal peptide" evidence="1">
    <location>
        <begin position="1"/>
        <end position="23"/>
    </location>
</feature>
<name>A0A918DJN8_9ALTE</name>
<dbReference type="NCBIfam" id="TIGR02595">
    <property type="entry name" value="PEP_CTERM"/>
    <property type="match status" value="1"/>
</dbReference>
<reference evidence="3" key="1">
    <citation type="journal article" date="2014" name="Int. J. Syst. Evol. Microbiol.">
        <title>Complete genome sequence of Corynebacterium casei LMG S-19264T (=DSM 44701T), isolated from a smear-ripened cheese.</title>
        <authorList>
            <consortium name="US DOE Joint Genome Institute (JGI-PGF)"/>
            <person name="Walter F."/>
            <person name="Albersmeier A."/>
            <person name="Kalinowski J."/>
            <person name="Ruckert C."/>
        </authorList>
    </citation>
    <scope>NUCLEOTIDE SEQUENCE</scope>
    <source>
        <strain evidence="3">CGMCC 1.7086</strain>
    </source>
</reference>
<sequence length="201" mass="21679">MEVAMKKIMFLLSVIMLASQAHAALLTFDNIPGGSEQNRVDGMPVYEGFVFSSTLDWIDVEKSGWNFGAYSGDFALLNNYGGVGIVTQQNGDYFTFDGLWAKRWSTGKDSGGADSLFGTLQGYKDGVLAWSINTGLNGSYEYFGAQSGLIDELRLDFGNFFLVDNLALNHGTSTPVPEPAPLALLALGLAGIGLLRRRKSA</sequence>
<dbReference type="Proteomes" id="UP000606935">
    <property type="component" value="Unassembled WGS sequence"/>
</dbReference>
<dbReference type="InterPro" id="IPR013424">
    <property type="entry name" value="Ice-binding_C"/>
</dbReference>
<dbReference type="EMBL" id="BMLS01000002">
    <property type="protein sequence ID" value="GGO68059.1"/>
    <property type="molecule type" value="Genomic_DNA"/>
</dbReference>